<comment type="caution">
    <text evidence="5">The sequence shown here is derived from an EMBL/GenBank/DDBJ whole genome shotgun (WGS) entry which is preliminary data.</text>
</comment>
<evidence type="ECO:0000313" key="5">
    <source>
        <dbReference type="EMBL" id="KUK36053.1"/>
    </source>
</evidence>
<dbReference type="CDD" id="cd07033">
    <property type="entry name" value="TPP_PYR_DXS_TK_like"/>
    <property type="match status" value="1"/>
</dbReference>
<dbReference type="InterPro" id="IPR005475">
    <property type="entry name" value="Transketolase-like_Pyr-bd"/>
</dbReference>
<feature type="domain" description="Transketolase-like pyrimidine-binding" evidence="4">
    <location>
        <begin position="12"/>
        <end position="177"/>
    </location>
</feature>
<keyword evidence="3" id="KW-0786">Thiamine pyrophosphate</keyword>
<accession>A0A117LAW4</accession>
<dbReference type="SUPFAM" id="SSF52922">
    <property type="entry name" value="TK C-terminal domain-like"/>
    <property type="match status" value="1"/>
</dbReference>
<dbReference type="InterPro" id="IPR029061">
    <property type="entry name" value="THDP-binding"/>
</dbReference>
<reference evidence="6" key="1">
    <citation type="journal article" date="2015" name="MBio">
        <title>Genome-Resolved Metagenomic Analysis Reveals Roles for Candidate Phyla and Other Microbial Community Members in Biogeochemical Transformations in Oil Reservoirs.</title>
        <authorList>
            <person name="Hu P."/>
            <person name="Tom L."/>
            <person name="Singh A."/>
            <person name="Thomas B.C."/>
            <person name="Baker B.J."/>
            <person name="Piceno Y.M."/>
            <person name="Andersen G.L."/>
            <person name="Banfield J.F."/>
        </authorList>
    </citation>
    <scope>NUCLEOTIDE SEQUENCE [LARGE SCALE GENOMIC DNA]</scope>
</reference>
<evidence type="ECO:0000256" key="2">
    <source>
        <dbReference type="ARBA" id="ARBA00007131"/>
    </source>
</evidence>
<comment type="cofactor">
    <cofactor evidence="1">
        <name>thiamine diphosphate</name>
        <dbReference type="ChEBI" id="CHEBI:58937"/>
    </cofactor>
</comment>
<dbReference type="SUPFAM" id="SSF52518">
    <property type="entry name" value="Thiamin diphosphate-binding fold (THDP-binding)"/>
    <property type="match status" value="1"/>
</dbReference>
<dbReference type="PANTHER" id="PTHR43825">
    <property type="entry name" value="PYRUVATE DEHYDROGENASE E1 COMPONENT"/>
    <property type="match status" value="1"/>
</dbReference>
<dbReference type="PANTHER" id="PTHR43825:SF1">
    <property type="entry name" value="TRANSKETOLASE-LIKE PYRIMIDINE-BINDING DOMAIN-CONTAINING PROTEIN"/>
    <property type="match status" value="1"/>
</dbReference>
<dbReference type="Pfam" id="PF02780">
    <property type="entry name" value="Transketolase_C"/>
    <property type="match status" value="1"/>
</dbReference>
<dbReference type="SMART" id="SM00861">
    <property type="entry name" value="Transket_pyr"/>
    <property type="match status" value="1"/>
</dbReference>
<name>A0A117LAW4_9THEO</name>
<proteinExistence type="inferred from homology"/>
<evidence type="ECO:0000256" key="3">
    <source>
        <dbReference type="ARBA" id="ARBA00023052"/>
    </source>
</evidence>
<dbReference type="EMBL" id="LGFO01000176">
    <property type="protein sequence ID" value="KUK36053.1"/>
    <property type="molecule type" value="Genomic_DNA"/>
</dbReference>
<gene>
    <name evidence="5" type="ORF">XD66_1238</name>
</gene>
<dbReference type="Gene3D" id="3.40.50.920">
    <property type="match status" value="1"/>
</dbReference>
<dbReference type="AlphaFoldDB" id="A0A117LAW4"/>
<dbReference type="InterPro" id="IPR051157">
    <property type="entry name" value="PDH/Transketolase"/>
</dbReference>
<evidence type="ECO:0000256" key="1">
    <source>
        <dbReference type="ARBA" id="ARBA00001964"/>
    </source>
</evidence>
<sequence>MNILNLENREMIATREAYGRVLVELGKRYRDLVVLDADLSKSTKTSEFAKHYPERFFNMGIAEQNLMGTAAGFALAGKIPCASTFAVFAVGRAFDQVRNSIAYPALNVKIVASHAGITVGEDGASHQSVEDISLMRSLPNMTVIVPADATETARAVEAAVEYRGPVYIRLGRPAVPVLFGADYEFRIGRAAVLREGEEAVIFATGIMVYESLKAAVLLAEEGTETAVVNVSTIKPLDEQTVIGWARKTGAVVTAEEHSIYGGLGSAVAEVLGENCPVPLERVGIRDRFGESGSPDKLLEAFGLTAPHIAQAVRRVRERRAAGVR</sequence>
<comment type="similarity">
    <text evidence="2">Belongs to the transketolase family.</text>
</comment>
<dbReference type="PATRIC" id="fig|85874.4.peg.687"/>
<protein>
    <submittedName>
        <fullName evidence="5">Putative transketolase</fullName>
    </submittedName>
</protein>
<dbReference type="Pfam" id="PF02779">
    <property type="entry name" value="Transket_pyr"/>
    <property type="match status" value="1"/>
</dbReference>
<dbReference type="FunFam" id="3.40.50.970:FF:000129">
    <property type="entry name" value="Transketolase"/>
    <property type="match status" value="1"/>
</dbReference>
<dbReference type="Gene3D" id="3.40.50.970">
    <property type="match status" value="1"/>
</dbReference>
<evidence type="ECO:0000259" key="4">
    <source>
        <dbReference type="SMART" id="SM00861"/>
    </source>
</evidence>
<dbReference type="InterPro" id="IPR009014">
    <property type="entry name" value="Transketo_C/PFOR_II"/>
</dbReference>
<dbReference type="InterPro" id="IPR033248">
    <property type="entry name" value="Transketolase_C"/>
</dbReference>
<dbReference type="Proteomes" id="UP000053326">
    <property type="component" value="Unassembled WGS sequence"/>
</dbReference>
<evidence type="ECO:0000313" key="6">
    <source>
        <dbReference type="Proteomes" id="UP000053326"/>
    </source>
</evidence>
<organism evidence="5 6">
    <name type="scientific">Thermacetogenium phaeum</name>
    <dbReference type="NCBI Taxonomy" id="85874"/>
    <lineage>
        <taxon>Bacteria</taxon>
        <taxon>Bacillati</taxon>
        <taxon>Bacillota</taxon>
        <taxon>Clostridia</taxon>
        <taxon>Thermoanaerobacterales</taxon>
        <taxon>Thermoanaerobacteraceae</taxon>
        <taxon>Thermacetogenium</taxon>
    </lineage>
</organism>